<sequence>MVPGCCFFWCRKQKDKKYEPNKDVVEQMEKCIQEKDEKLKTVEELLETGLIQVATKEEELNAIRTENSSLTKEVQELKAKQNDQVSFASLVEELKKVIHEKDGKIKSVEELLEAEVLKVANKEKTIQDLKQEIEALKEEIGNIQLEKAQQLSTTSQIQELQNLLKGKEEQMNTMKIVLEEKEKDLANRAKWLQDLQEENESLKTHVQEITQHNLKEACSASRFEELETVLKEKENEMKRIETILKERESDLASKTKLLQEVQDENKLYKSEIEQLKQQNYQQASSFPPHEELLKVISEREKEISGLENELDSLKEAVEHQRKKNNERQQHVEAVELEAKEVLKKLFPKVSVPPDLSYSEWLHGFEKKAKECVAETSSSEEVKVLEHKLKEADEMHTLLQLECEKYKSVLAETEGILQKLQRSVEQEENKWKVKVDESQKTIKQMQLSFTSSEQELERLRRESKDIENLRREREQLEMELEKAELERSTYVTEVRELKTQLNETLTKLRTEQSERQKVAGDLHKAQQSLDLIQSKIVKAAGDTTVIENSDVSPEMESSEKETMSVSLNQTVTQLQQLLQAVNQQLTKEKEHYALE</sequence>
<reference evidence="2" key="3">
    <citation type="submission" date="2025-09" db="UniProtKB">
        <authorList>
            <consortium name="Ensembl"/>
        </authorList>
    </citation>
    <scope>IDENTIFICATION</scope>
</reference>
<evidence type="ECO:0000313" key="3">
    <source>
        <dbReference type="Proteomes" id="UP000472268"/>
    </source>
</evidence>
<reference evidence="2 3" key="1">
    <citation type="submission" date="2019-05" db="EMBL/GenBank/DDBJ databases">
        <title>A Chromosome-scale Meerkat (S. suricatta) Genome Assembly.</title>
        <authorList>
            <person name="Dudchenko O."/>
            <person name="Lieberman Aiden E."/>
            <person name="Tung J."/>
            <person name="Barreiro L.B."/>
            <person name="Clutton-Brock T.H."/>
        </authorList>
    </citation>
    <scope>NUCLEOTIDE SEQUENCE [LARGE SCALE GENOMIC DNA]</scope>
</reference>
<dbReference type="Ensembl" id="ENSSSUT00005023591.1">
    <property type="protein sequence ID" value="ENSSSUP00005020631.1"/>
    <property type="gene ID" value="ENSSSUG00005013110.1"/>
</dbReference>
<accession>A0A673UGP3</accession>
<protein>
    <recommendedName>
        <fullName evidence="4">Kinectin 1</fullName>
    </recommendedName>
</protein>
<evidence type="ECO:0008006" key="4">
    <source>
        <dbReference type="Google" id="ProtNLM"/>
    </source>
</evidence>
<feature type="coiled-coil region" evidence="1">
    <location>
        <begin position="25"/>
        <end position="323"/>
    </location>
</feature>
<evidence type="ECO:0000256" key="1">
    <source>
        <dbReference type="SAM" id="Coils"/>
    </source>
</evidence>
<dbReference type="GO" id="GO:0019894">
    <property type="term" value="F:kinesin binding"/>
    <property type="evidence" value="ECO:0007669"/>
    <property type="project" value="InterPro"/>
</dbReference>
<dbReference type="PANTHER" id="PTHR18864">
    <property type="entry name" value="KINECTIN"/>
    <property type="match status" value="1"/>
</dbReference>
<reference evidence="2" key="2">
    <citation type="submission" date="2025-08" db="UniProtKB">
        <authorList>
            <consortium name="Ensembl"/>
        </authorList>
    </citation>
    <scope>IDENTIFICATION</scope>
</reference>
<feature type="coiled-coil region" evidence="1">
    <location>
        <begin position="381"/>
        <end position="513"/>
    </location>
</feature>
<dbReference type="InterPro" id="IPR024854">
    <property type="entry name" value="Kinectin"/>
</dbReference>
<keyword evidence="3" id="KW-1185">Reference proteome</keyword>
<dbReference type="AlphaFoldDB" id="A0A673UGP3"/>
<dbReference type="GO" id="GO:0007018">
    <property type="term" value="P:microtubule-based movement"/>
    <property type="evidence" value="ECO:0007669"/>
    <property type="project" value="InterPro"/>
</dbReference>
<organism evidence="2 3">
    <name type="scientific">Suricata suricatta</name>
    <name type="common">Meerkat</name>
    <dbReference type="NCBI Taxonomy" id="37032"/>
    <lineage>
        <taxon>Eukaryota</taxon>
        <taxon>Metazoa</taxon>
        <taxon>Chordata</taxon>
        <taxon>Craniata</taxon>
        <taxon>Vertebrata</taxon>
        <taxon>Euteleostomi</taxon>
        <taxon>Mammalia</taxon>
        <taxon>Eutheria</taxon>
        <taxon>Laurasiatheria</taxon>
        <taxon>Carnivora</taxon>
        <taxon>Feliformia</taxon>
        <taxon>Herpestidae</taxon>
        <taxon>Suricata</taxon>
    </lineage>
</organism>
<name>A0A673UGP3_SURSU</name>
<dbReference type="PANTHER" id="PTHR18864:SF1">
    <property type="entry name" value="KINECTIN"/>
    <property type="match status" value="1"/>
</dbReference>
<evidence type="ECO:0000313" key="2">
    <source>
        <dbReference type="Ensembl" id="ENSSSUP00005020631.1"/>
    </source>
</evidence>
<proteinExistence type="predicted"/>
<dbReference type="Proteomes" id="UP000472268">
    <property type="component" value="Chromosome 9"/>
</dbReference>
<dbReference type="OMA" id="TECICIP"/>
<keyword evidence="1" id="KW-0175">Coiled coil</keyword>